<protein>
    <submittedName>
        <fullName evidence="2">Uncharacterized protein</fullName>
    </submittedName>
</protein>
<feature type="region of interest" description="Disordered" evidence="1">
    <location>
        <begin position="457"/>
        <end position="478"/>
    </location>
</feature>
<feature type="compositionally biased region" description="Basic residues" evidence="1">
    <location>
        <begin position="18"/>
        <end position="30"/>
    </location>
</feature>
<evidence type="ECO:0000313" key="2">
    <source>
        <dbReference type="EMBL" id="KAK6758494.1"/>
    </source>
</evidence>
<feature type="compositionally biased region" description="Polar residues" evidence="1">
    <location>
        <begin position="57"/>
        <end position="75"/>
    </location>
</feature>
<feature type="region of interest" description="Disordered" evidence="1">
    <location>
        <begin position="54"/>
        <end position="75"/>
    </location>
</feature>
<name>A0ABR1E718_NECAM</name>
<dbReference type="EMBL" id="JAVFWL010000005">
    <property type="protein sequence ID" value="KAK6758494.1"/>
    <property type="molecule type" value="Genomic_DNA"/>
</dbReference>
<accession>A0ABR1E718</accession>
<evidence type="ECO:0000313" key="3">
    <source>
        <dbReference type="Proteomes" id="UP001303046"/>
    </source>
</evidence>
<feature type="region of interest" description="Disordered" evidence="1">
    <location>
        <begin position="1"/>
        <end position="35"/>
    </location>
</feature>
<organism evidence="2 3">
    <name type="scientific">Necator americanus</name>
    <name type="common">Human hookworm</name>
    <dbReference type="NCBI Taxonomy" id="51031"/>
    <lineage>
        <taxon>Eukaryota</taxon>
        <taxon>Metazoa</taxon>
        <taxon>Ecdysozoa</taxon>
        <taxon>Nematoda</taxon>
        <taxon>Chromadorea</taxon>
        <taxon>Rhabditida</taxon>
        <taxon>Rhabditina</taxon>
        <taxon>Rhabditomorpha</taxon>
        <taxon>Strongyloidea</taxon>
        <taxon>Ancylostomatidae</taxon>
        <taxon>Bunostominae</taxon>
        <taxon>Necator</taxon>
    </lineage>
</organism>
<reference evidence="2 3" key="1">
    <citation type="submission" date="2023-08" db="EMBL/GenBank/DDBJ databases">
        <title>A Necator americanus chromosomal reference genome.</title>
        <authorList>
            <person name="Ilik V."/>
            <person name="Petrzelkova K.J."/>
            <person name="Pardy F."/>
            <person name="Fuh T."/>
            <person name="Niatou-Singa F.S."/>
            <person name="Gouil Q."/>
            <person name="Baker L."/>
            <person name="Ritchie M.E."/>
            <person name="Jex A.R."/>
            <person name="Gazzola D."/>
            <person name="Li H."/>
            <person name="Toshio Fujiwara R."/>
            <person name="Zhan B."/>
            <person name="Aroian R.V."/>
            <person name="Pafco B."/>
            <person name="Schwarz E.M."/>
        </authorList>
    </citation>
    <scope>NUCLEOTIDE SEQUENCE [LARGE SCALE GENOMIC DNA]</scope>
    <source>
        <strain evidence="2 3">Aroian</strain>
        <tissue evidence="2">Whole animal</tissue>
    </source>
</reference>
<sequence length="478" mass="53381">MRHQGHKTVDEGSPPKGQQRHARPSRHTSRKAAVQMEFPDFPQFHMRARIRMRHQGSPKQLTRTARPSRHTYSSKAAVQMEFPEIFHSSMRARFRMRHQGSPKQLTRVGFEPTPPKGLVPKTSALDRSAISPYILVEGSSSNGIPRFSTVPHACQNSHEAPGLTKTVDESGIRTHAPEGTGALNQRLGPLGHLATSQFRKAAVQMEFPDFPQFHMRARFRMRHQGSPKQLTRTARPSRHTYSIPEGSSSNGIPRFSTVPHACQNSHEAPGLTKTVDEEGIRTHAPEGTGALNQRLGPLGHLATSQFRKAAVQMEFPDFPQFPMRARFRMRHQVSPKQLTRVGFEPTPPKGLVPKTSALDRSAISPYILVEGSSSNGIPRFSTVPHACQNSHEAPGLTKTVDESGIRTHAPRTGALNQRLRPLGHLAIHTQFRKAAVQMEFPDFPQFHMRARFRMRHQGSPKQLTRVGFEPTPPKGLVP</sequence>
<feature type="region of interest" description="Disordered" evidence="1">
    <location>
        <begin position="223"/>
        <end position="251"/>
    </location>
</feature>
<gene>
    <name evidence="2" type="primary">Necator_chrV.g20778</name>
    <name evidence="2" type="ORF">RB195_015985</name>
</gene>
<keyword evidence="3" id="KW-1185">Reference proteome</keyword>
<proteinExistence type="predicted"/>
<comment type="caution">
    <text evidence="2">The sequence shown here is derived from an EMBL/GenBank/DDBJ whole genome shotgun (WGS) entry which is preliminary data.</text>
</comment>
<dbReference type="Proteomes" id="UP001303046">
    <property type="component" value="Unassembled WGS sequence"/>
</dbReference>
<feature type="region of interest" description="Disordered" evidence="1">
    <location>
        <begin position="99"/>
        <end position="122"/>
    </location>
</feature>
<evidence type="ECO:0000256" key="1">
    <source>
        <dbReference type="SAM" id="MobiDB-lite"/>
    </source>
</evidence>